<evidence type="ECO:0000313" key="1">
    <source>
        <dbReference type="EMBL" id="KAF0712713.1"/>
    </source>
</evidence>
<gene>
    <name evidence="1" type="ORF">FWK35_00028196</name>
</gene>
<dbReference type="Proteomes" id="UP000478052">
    <property type="component" value="Unassembled WGS sequence"/>
</dbReference>
<dbReference type="PANTHER" id="PTHR45749:SF37">
    <property type="entry name" value="OS05G0311600 PROTEIN"/>
    <property type="match status" value="1"/>
</dbReference>
<comment type="caution">
    <text evidence="1">The sequence shown here is derived from an EMBL/GenBank/DDBJ whole genome shotgun (WGS) entry which is preliminary data.</text>
</comment>
<accession>A0A6G0VWW2</accession>
<dbReference type="AlphaFoldDB" id="A0A6G0VWW2"/>
<name>A0A6G0VWW2_APHCR</name>
<protein>
    <submittedName>
        <fullName evidence="1">Zinc finger MYM-type protein 1-like</fullName>
    </submittedName>
</protein>
<dbReference type="EMBL" id="VUJU01010850">
    <property type="protein sequence ID" value="KAF0712713.1"/>
    <property type="molecule type" value="Genomic_DNA"/>
</dbReference>
<proteinExistence type="predicted"/>
<reference evidence="1 2" key="1">
    <citation type="submission" date="2019-08" db="EMBL/GenBank/DDBJ databases">
        <title>Whole genome of Aphis craccivora.</title>
        <authorList>
            <person name="Voronova N.V."/>
            <person name="Shulinski R.S."/>
            <person name="Bandarenka Y.V."/>
            <person name="Zhorov D.G."/>
            <person name="Warner D."/>
        </authorList>
    </citation>
    <scope>NUCLEOTIDE SEQUENCE [LARGE SCALE GENOMIC DNA]</scope>
    <source>
        <strain evidence="1">180601</strain>
        <tissue evidence="1">Whole Body</tissue>
    </source>
</reference>
<sequence length="324" mass="37451">MLEVDGDPVVFTKIEKLTSDLVEFFFKKGLSQPMPNDLPDKHFSKDKISRSFHESWYWKGDGSVTKRKWLSYSIKIDKAFCHYCVLFKTKQSNCHWTKHGFNLWKNGPAKIIMHETSEDHIMSSIKHSYKEASFPLIPSITEKLNADICLNKEIISHLIDLTLFLGRHCLSFRGHREGWNEDIRGNFKDLVVLLVKYSPVLASHITEIQIKVENISLDTTFDVSRKEQVSLIFRYVNKNTCIVYERLVAEFLIGQSFDGAASMRGKYKGLQSCIKEQNPYATYIWCCAHRFSLVIVDAVSSCTEARDLFGNMEILYEFISCSKK</sequence>
<evidence type="ECO:0000313" key="2">
    <source>
        <dbReference type="Proteomes" id="UP000478052"/>
    </source>
</evidence>
<organism evidence="1 2">
    <name type="scientific">Aphis craccivora</name>
    <name type="common">Cowpea aphid</name>
    <dbReference type="NCBI Taxonomy" id="307492"/>
    <lineage>
        <taxon>Eukaryota</taxon>
        <taxon>Metazoa</taxon>
        <taxon>Ecdysozoa</taxon>
        <taxon>Arthropoda</taxon>
        <taxon>Hexapoda</taxon>
        <taxon>Insecta</taxon>
        <taxon>Pterygota</taxon>
        <taxon>Neoptera</taxon>
        <taxon>Paraneoptera</taxon>
        <taxon>Hemiptera</taxon>
        <taxon>Sternorrhyncha</taxon>
        <taxon>Aphidomorpha</taxon>
        <taxon>Aphidoidea</taxon>
        <taxon>Aphididae</taxon>
        <taxon>Aphidini</taxon>
        <taxon>Aphis</taxon>
        <taxon>Aphis</taxon>
    </lineage>
</organism>
<dbReference type="OrthoDB" id="6600042at2759"/>
<dbReference type="PANTHER" id="PTHR45749">
    <property type="match status" value="1"/>
</dbReference>
<keyword evidence="2" id="KW-1185">Reference proteome</keyword>